<feature type="compositionally biased region" description="Low complexity" evidence="1">
    <location>
        <begin position="243"/>
        <end position="254"/>
    </location>
</feature>
<comment type="caution">
    <text evidence="3">The sequence shown here is derived from an EMBL/GenBank/DDBJ whole genome shotgun (WGS) entry which is preliminary data.</text>
</comment>
<protein>
    <submittedName>
        <fullName evidence="3">Uncharacterized protein</fullName>
    </submittedName>
</protein>
<evidence type="ECO:0000313" key="4">
    <source>
        <dbReference type="Proteomes" id="UP000594638"/>
    </source>
</evidence>
<evidence type="ECO:0000256" key="1">
    <source>
        <dbReference type="SAM" id="MobiDB-lite"/>
    </source>
</evidence>
<name>A0A8S0TK43_OLEEU</name>
<keyword evidence="2" id="KW-1133">Transmembrane helix</keyword>
<dbReference type="EMBL" id="CACTIH010007242">
    <property type="protein sequence ID" value="CAA3005043.1"/>
    <property type="molecule type" value="Genomic_DNA"/>
</dbReference>
<keyword evidence="4" id="KW-1185">Reference proteome</keyword>
<gene>
    <name evidence="3" type="ORF">OLEA9_A105961</name>
</gene>
<keyword evidence="2" id="KW-0472">Membrane</keyword>
<keyword evidence="2" id="KW-0812">Transmembrane</keyword>
<dbReference type="Gramene" id="OE9A105961T4">
    <property type="protein sequence ID" value="OE9A105961C4"/>
    <property type="gene ID" value="OE9A105961"/>
</dbReference>
<organism evidence="3 4">
    <name type="scientific">Olea europaea subsp. europaea</name>
    <dbReference type="NCBI Taxonomy" id="158383"/>
    <lineage>
        <taxon>Eukaryota</taxon>
        <taxon>Viridiplantae</taxon>
        <taxon>Streptophyta</taxon>
        <taxon>Embryophyta</taxon>
        <taxon>Tracheophyta</taxon>
        <taxon>Spermatophyta</taxon>
        <taxon>Magnoliopsida</taxon>
        <taxon>eudicotyledons</taxon>
        <taxon>Gunneridae</taxon>
        <taxon>Pentapetalae</taxon>
        <taxon>asterids</taxon>
        <taxon>lamiids</taxon>
        <taxon>Lamiales</taxon>
        <taxon>Oleaceae</taxon>
        <taxon>Oleeae</taxon>
        <taxon>Olea</taxon>
    </lineage>
</organism>
<dbReference type="OrthoDB" id="1920951at2759"/>
<dbReference type="Gramene" id="OE9A105961T2">
    <property type="protein sequence ID" value="OE9A105961C2"/>
    <property type="gene ID" value="OE9A105961"/>
</dbReference>
<evidence type="ECO:0000313" key="3">
    <source>
        <dbReference type="EMBL" id="CAA3005043.1"/>
    </source>
</evidence>
<proteinExistence type="predicted"/>
<dbReference type="Gramene" id="OE9A105961T5">
    <property type="protein sequence ID" value="OE9A105961C5"/>
    <property type="gene ID" value="OE9A105961"/>
</dbReference>
<dbReference type="PANTHER" id="PTHR33868">
    <property type="entry name" value="EXPRESSED PROTEIN"/>
    <property type="match status" value="1"/>
</dbReference>
<dbReference type="Proteomes" id="UP000594638">
    <property type="component" value="Unassembled WGS sequence"/>
</dbReference>
<dbReference type="PANTHER" id="PTHR33868:SF18">
    <property type="entry name" value="TRANSMEMBRANE PROTEIN"/>
    <property type="match status" value="1"/>
</dbReference>
<sequence>MSSTKSEFASEAVYSLSNLVQDCKPCEFNLSHLDVLADTKQLGQKYGHEKCFFHKQVNVLDAEISLCAGYADGNMKLDVENQLIEDYCSSYFKSDAGFCSDQPLKNCLSHVKNDQDHWMQKLDPIINDNLPKTPVSKNTEEFQLDLDSHWIGFENVEPWWHMAGKDEVASMVSQWSFQHINNSDVLKTPSKHFGKGAANCVNCFNQIKEQNPDEMTKESDVAEYAGGNLASTSADELLEPKGSDGTFSSNDSSSAAKVDKLDTQEQASADLSRAQLLEALCHSQTRARDAERLAQEACDEKEHIIDLLFRQASYLFAYRQWLQILQLEAVCLQLRKKNLTNSTSFLPRVKRKGRILRTHKQSCNISKCAVAFAVGLSLAGAGLLVGWTIGWLFSVR</sequence>
<reference evidence="3 4" key="1">
    <citation type="submission" date="2019-12" db="EMBL/GenBank/DDBJ databases">
        <authorList>
            <person name="Alioto T."/>
            <person name="Alioto T."/>
            <person name="Gomez Garrido J."/>
        </authorList>
    </citation>
    <scope>NUCLEOTIDE SEQUENCE [LARGE SCALE GENOMIC DNA]</scope>
</reference>
<evidence type="ECO:0000256" key="2">
    <source>
        <dbReference type="SAM" id="Phobius"/>
    </source>
</evidence>
<accession>A0A8S0TK43</accession>
<feature type="transmembrane region" description="Helical" evidence="2">
    <location>
        <begin position="369"/>
        <end position="393"/>
    </location>
</feature>
<feature type="region of interest" description="Disordered" evidence="1">
    <location>
        <begin position="233"/>
        <end position="261"/>
    </location>
</feature>
<dbReference type="AlphaFoldDB" id="A0A8S0TK43"/>